<evidence type="ECO:0000256" key="1">
    <source>
        <dbReference type="SAM" id="MobiDB-lite"/>
    </source>
</evidence>
<organism evidence="2 3">
    <name type="scientific">Rhamnella rubrinervis</name>
    <dbReference type="NCBI Taxonomy" id="2594499"/>
    <lineage>
        <taxon>Eukaryota</taxon>
        <taxon>Viridiplantae</taxon>
        <taxon>Streptophyta</taxon>
        <taxon>Embryophyta</taxon>
        <taxon>Tracheophyta</taxon>
        <taxon>Spermatophyta</taxon>
        <taxon>Magnoliopsida</taxon>
        <taxon>eudicotyledons</taxon>
        <taxon>Gunneridae</taxon>
        <taxon>Pentapetalae</taxon>
        <taxon>rosids</taxon>
        <taxon>fabids</taxon>
        <taxon>Rosales</taxon>
        <taxon>Rhamnaceae</taxon>
        <taxon>rhamnoid group</taxon>
        <taxon>Rhamneae</taxon>
        <taxon>Rhamnella</taxon>
    </lineage>
</organism>
<feature type="compositionally biased region" description="Basic and acidic residues" evidence="1">
    <location>
        <begin position="65"/>
        <end position="82"/>
    </location>
</feature>
<name>A0A8K0HB88_9ROSA</name>
<feature type="compositionally biased region" description="Basic residues" evidence="1">
    <location>
        <begin position="16"/>
        <end position="26"/>
    </location>
</feature>
<evidence type="ECO:0000313" key="3">
    <source>
        <dbReference type="Proteomes" id="UP000796880"/>
    </source>
</evidence>
<keyword evidence="3" id="KW-1185">Reference proteome</keyword>
<sequence length="82" mass="9576">MSNQQRASKENQARHILARRPKRHRTETRTEILSLLRPSQETNETIGENQRDRASNFPAKGGDYSPEKAVFRRGKEVSRRED</sequence>
<dbReference type="AlphaFoldDB" id="A0A8K0HB88"/>
<dbReference type="EMBL" id="VOIH02000004">
    <property type="protein sequence ID" value="KAF3449367.1"/>
    <property type="molecule type" value="Genomic_DNA"/>
</dbReference>
<proteinExistence type="predicted"/>
<dbReference type="Proteomes" id="UP000796880">
    <property type="component" value="Unassembled WGS sequence"/>
</dbReference>
<protein>
    <submittedName>
        <fullName evidence="2">Uncharacterized protein</fullName>
    </submittedName>
</protein>
<comment type="caution">
    <text evidence="2">The sequence shown here is derived from an EMBL/GenBank/DDBJ whole genome shotgun (WGS) entry which is preliminary data.</text>
</comment>
<evidence type="ECO:0000313" key="2">
    <source>
        <dbReference type="EMBL" id="KAF3449367.1"/>
    </source>
</evidence>
<gene>
    <name evidence="2" type="ORF">FNV43_RR10095</name>
</gene>
<feature type="compositionally biased region" description="Polar residues" evidence="1">
    <location>
        <begin position="37"/>
        <end position="48"/>
    </location>
</feature>
<feature type="region of interest" description="Disordered" evidence="1">
    <location>
        <begin position="1"/>
        <end position="82"/>
    </location>
</feature>
<reference evidence="2" key="1">
    <citation type="submission" date="2020-03" db="EMBL/GenBank/DDBJ databases">
        <title>A high-quality chromosome-level genome assembly of a woody plant with both climbing and erect habits, Rhamnella rubrinervis.</title>
        <authorList>
            <person name="Lu Z."/>
            <person name="Yang Y."/>
            <person name="Zhu X."/>
            <person name="Sun Y."/>
        </authorList>
    </citation>
    <scope>NUCLEOTIDE SEQUENCE</scope>
    <source>
        <strain evidence="2">BYM</strain>
        <tissue evidence="2">Leaf</tissue>
    </source>
</reference>
<accession>A0A8K0HB88</accession>